<keyword evidence="1" id="KW-0472">Membrane</keyword>
<evidence type="ECO:0000313" key="3">
    <source>
        <dbReference type="Proteomes" id="UP000540989"/>
    </source>
</evidence>
<dbReference type="RefSeq" id="WP_184213623.1">
    <property type="nucleotide sequence ID" value="NZ_JACHIP010000001.1"/>
</dbReference>
<name>A0A7W7Z9R4_9BACT</name>
<proteinExistence type="predicted"/>
<reference evidence="2 3" key="1">
    <citation type="submission" date="2020-08" db="EMBL/GenBank/DDBJ databases">
        <title>Genomic Encyclopedia of Type Strains, Phase IV (KMG-V): Genome sequencing to study the core and pangenomes of soil and plant-associated prokaryotes.</title>
        <authorList>
            <person name="Whitman W."/>
        </authorList>
    </citation>
    <scope>NUCLEOTIDE SEQUENCE [LARGE SCALE GENOMIC DNA]</scope>
    <source>
        <strain evidence="2 3">M8UP14</strain>
    </source>
</reference>
<sequence length="58" mass="6567">MTVTHFGAVLLFAFFTSIVFGITQRSEPKMMVRFGAFCFALFVFGTIAASWGMWLIKH</sequence>
<keyword evidence="1" id="KW-1133">Transmembrane helix</keyword>
<keyword evidence="1" id="KW-0812">Transmembrane</keyword>
<evidence type="ECO:0000256" key="1">
    <source>
        <dbReference type="SAM" id="Phobius"/>
    </source>
</evidence>
<gene>
    <name evidence="2" type="ORF">HDF16_000559</name>
</gene>
<dbReference type="AlphaFoldDB" id="A0A7W7Z9R4"/>
<evidence type="ECO:0000313" key="2">
    <source>
        <dbReference type="EMBL" id="MBB5055890.1"/>
    </source>
</evidence>
<accession>A0A7W7Z9R4</accession>
<dbReference type="Proteomes" id="UP000540989">
    <property type="component" value="Unassembled WGS sequence"/>
</dbReference>
<keyword evidence="3" id="KW-1185">Reference proteome</keyword>
<organism evidence="2 3">
    <name type="scientific">Granulicella aggregans</name>
    <dbReference type="NCBI Taxonomy" id="474949"/>
    <lineage>
        <taxon>Bacteria</taxon>
        <taxon>Pseudomonadati</taxon>
        <taxon>Acidobacteriota</taxon>
        <taxon>Terriglobia</taxon>
        <taxon>Terriglobales</taxon>
        <taxon>Acidobacteriaceae</taxon>
        <taxon>Granulicella</taxon>
    </lineage>
</organism>
<feature type="transmembrane region" description="Helical" evidence="1">
    <location>
        <begin position="6"/>
        <end position="22"/>
    </location>
</feature>
<feature type="transmembrane region" description="Helical" evidence="1">
    <location>
        <begin position="34"/>
        <end position="56"/>
    </location>
</feature>
<dbReference type="EMBL" id="JACHIP010000001">
    <property type="protein sequence ID" value="MBB5055890.1"/>
    <property type="molecule type" value="Genomic_DNA"/>
</dbReference>
<protein>
    <submittedName>
        <fullName evidence="2">Uncharacterized protein</fullName>
    </submittedName>
</protein>
<comment type="caution">
    <text evidence="2">The sequence shown here is derived from an EMBL/GenBank/DDBJ whole genome shotgun (WGS) entry which is preliminary data.</text>
</comment>